<feature type="compositionally biased region" description="Polar residues" evidence="3">
    <location>
        <begin position="211"/>
        <end position="226"/>
    </location>
</feature>
<dbReference type="EMBL" id="JAOZYC010000139">
    <property type="protein sequence ID" value="MEB8340973.1"/>
    <property type="molecule type" value="Genomic_DNA"/>
</dbReference>
<evidence type="ECO:0000259" key="4">
    <source>
        <dbReference type="PROSITE" id="PS51782"/>
    </source>
</evidence>
<dbReference type="PANTHER" id="PTHR34700:SF4">
    <property type="entry name" value="PHAGE-LIKE ELEMENT PBSX PROTEIN XKDP"/>
    <property type="match status" value="1"/>
</dbReference>
<organism evidence="5 6">
    <name type="scientific">Streptomyces endophyticus</name>
    <dbReference type="NCBI Taxonomy" id="714166"/>
    <lineage>
        <taxon>Bacteria</taxon>
        <taxon>Bacillati</taxon>
        <taxon>Actinomycetota</taxon>
        <taxon>Actinomycetes</taxon>
        <taxon>Kitasatosporales</taxon>
        <taxon>Streptomycetaceae</taxon>
        <taxon>Streptomyces</taxon>
    </lineage>
</organism>
<dbReference type="InterPro" id="IPR023346">
    <property type="entry name" value="Lysozyme-like_dom_sf"/>
</dbReference>
<evidence type="ECO:0000256" key="3">
    <source>
        <dbReference type="SAM" id="MobiDB-lite"/>
    </source>
</evidence>
<dbReference type="InterPro" id="IPR052196">
    <property type="entry name" value="Bact_Kbp"/>
</dbReference>
<dbReference type="Gene3D" id="1.10.530.10">
    <property type="match status" value="1"/>
</dbReference>
<feature type="region of interest" description="Disordered" evidence="3">
    <location>
        <begin position="122"/>
        <end position="293"/>
    </location>
</feature>
<evidence type="ECO:0000313" key="5">
    <source>
        <dbReference type="EMBL" id="MEB8340973.1"/>
    </source>
</evidence>
<name>A0ABU6FAA2_9ACTN</name>
<dbReference type="SMART" id="SM00257">
    <property type="entry name" value="LysM"/>
    <property type="match status" value="1"/>
</dbReference>
<dbReference type="InterPro" id="IPR036779">
    <property type="entry name" value="LysM_dom_sf"/>
</dbReference>
<evidence type="ECO:0000313" key="6">
    <source>
        <dbReference type="Proteomes" id="UP001354931"/>
    </source>
</evidence>
<dbReference type="RefSeq" id="WP_326019961.1">
    <property type="nucleotide sequence ID" value="NZ_JAOZYC010000139.1"/>
</dbReference>
<feature type="domain" description="LysM" evidence="4">
    <location>
        <begin position="292"/>
        <end position="341"/>
    </location>
</feature>
<comment type="caution">
    <text evidence="5">The sequence shown here is derived from an EMBL/GenBank/DDBJ whole genome shotgun (WGS) entry which is preliminary data.</text>
</comment>
<dbReference type="Gene3D" id="3.10.350.10">
    <property type="entry name" value="LysM domain"/>
    <property type="match status" value="1"/>
</dbReference>
<dbReference type="Pfam" id="PF06737">
    <property type="entry name" value="Transglycosylas"/>
    <property type="match status" value="1"/>
</dbReference>
<protein>
    <submittedName>
        <fullName evidence="5">Transglycosylase family protein</fullName>
    </submittedName>
</protein>
<dbReference type="Proteomes" id="UP001354931">
    <property type="component" value="Unassembled WGS sequence"/>
</dbReference>
<evidence type="ECO:0000256" key="1">
    <source>
        <dbReference type="ARBA" id="ARBA00010830"/>
    </source>
</evidence>
<reference evidence="5 6" key="1">
    <citation type="submission" date="2022-10" db="EMBL/GenBank/DDBJ databases">
        <authorList>
            <person name="Xie J."/>
            <person name="Shen N."/>
        </authorList>
    </citation>
    <scope>NUCLEOTIDE SEQUENCE [LARGE SCALE GENOMIC DNA]</scope>
    <source>
        <strain evidence="5 6">YIM65594</strain>
    </source>
</reference>
<dbReference type="InterPro" id="IPR010618">
    <property type="entry name" value="RPF"/>
</dbReference>
<accession>A0ABU6FAA2</accession>
<feature type="compositionally biased region" description="Low complexity" evidence="3">
    <location>
        <begin position="234"/>
        <end position="250"/>
    </location>
</feature>
<keyword evidence="6" id="KW-1185">Reference proteome</keyword>
<dbReference type="CDD" id="cd13925">
    <property type="entry name" value="RPF"/>
    <property type="match status" value="1"/>
</dbReference>
<dbReference type="CDD" id="cd00118">
    <property type="entry name" value="LysM"/>
    <property type="match status" value="1"/>
</dbReference>
<keyword evidence="2" id="KW-0378">Hydrolase</keyword>
<dbReference type="PANTHER" id="PTHR34700">
    <property type="entry name" value="POTASSIUM BINDING PROTEIN KBP"/>
    <property type="match status" value="1"/>
</dbReference>
<feature type="region of interest" description="Disordered" evidence="3">
    <location>
        <begin position="325"/>
        <end position="348"/>
    </location>
</feature>
<feature type="compositionally biased region" description="Polar residues" evidence="3">
    <location>
        <begin position="163"/>
        <end position="180"/>
    </location>
</feature>
<comment type="similarity">
    <text evidence="1">Belongs to the transglycosylase family. Rpf subfamily.</text>
</comment>
<feature type="compositionally biased region" description="Basic and acidic residues" evidence="3">
    <location>
        <begin position="276"/>
        <end position="293"/>
    </location>
</feature>
<dbReference type="Pfam" id="PF01476">
    <property type="entry name" value="LysM"/>
    <property type="match status" value="1"/>
</dbReference>
<proteinExistence type="inferred from homology"/>
<gene>
    <name evidence="5" type="ORF">OKJ99_26070</name>
</gene>
<dbReference type="InterPro" id="IPR018392">
    <property type="entry name" value="LysM"/>
</dbReference>
<dbReference type="PROSITE" id="PS51782">
    <property type="entry name" value="LYSM"/>
    <property type="match status" value="1"/>
</dbReference>
<feature type="compositionally biased region" description="Low complexity" evidence="3">
    <location>
        <begin position="136"/>
        <end position="145"/>
    </location>
</feature>
<evidence type="ECO:0000256" key="2">
    <source>
        <dbReference type="ARBA" id="ARBA00022801"/>
    </source>
</evidence>
<dbReference type="SUPFAM" id="SSF53955">
    <property type="entry name" value="Lysozyme-like"/>
    <property type="match status" value="1"/>
</dbReference>
<sequence length="348" mass="35448">MLSGNGRHRRPRQAPALVVAAGVAGSAIAIPLFAASGASAATTQAWDKLAECESGGQWSLDAGNGYYGGLQFTQERWEQYGGLDYAPRADQASRSQQISVAEKVLDAKGVSAWPMCSLTSGLTNDDDSANVDPGVSASPQPSESSSDTDAGDKADEGVDESADNTGSTDATDSADSANPEDSTDSADSGDKGHDDPEGSDPSDAPSAGESGDTSGNQGEDSPSPSSDKSHAPSDDAASETASPSASPSGEAPDDATSGRHRGDRAADDDGGGSDSRTGEGRHASRDDKRAGDTYEVHAGDSLWGIAKAQDVHGGWDALYERNKETVGTDPDLILPGQSLDLGDGSDKR</sequence>